<proteinExistence type="predicted"/>
<dbReference type="SUPFAM" id="SSF48452">
    <property type="entry name" value="TPR-like"/>
    <property type="match status" value="1"/>
</dbReference>
<sequence length="312" mass="34523">MERAVALARSISDRPIPAAEPGKVFAATQRAHDGHGVERAYAELAIRWPSLVDAARQAVELGQQNAAIVLPIALWPFAYHTYRVTELIDLYRTVSDIADDPTMDWPALGDAGTRWQLARDLGGLYERLGGSENLEQARTWFERALTFDYPAGRASCLEWLGIVRERQGFPEQASALFDDAESALELIPDTAVRQRALALLEMHRGRCLVTVGLVDRAEHHLRAAISFFDTRSADGNNAARCRVLLGDICDLRGDDVAARRMWNDELGVLLRHGMRAEAAAVHRKLARLADRAGDSIAAQDHRDQADESCPLP</sequence>
<evidence type="ECO:0000313" key="2">
    <source>
        <dbReference type="Proteomes" id="UP000019150"/>
    </source>
</evidence>
<evidence type="ECO:0000313" key="1">
    <source>
        <dbReference type="EMBL" id="AHH18342.1"/>
    </source>
</evidence>
<dbReference type="InterPro" id="IPR011990">
    <property type="entry name" value="TPR-like_helical_dom_sf"/>
</dbReference>
<keyword evidence="2" id="KW-1185">Reference proteome</keyword>
<protein>
    <recommendedName>
        <fullName evidence="3">Tetratricopeptide repeat-containing protein</fullName>
    </recommendedName>
</protein>
<accession>W5TGJ7</accession>
<name>W5TGJ7_9NOCA</name>
<evidence type="ECO:0008006" key="3">
    <source>
        <dbReference type="Google" id="ProtNLM"/>
    </source>
</evidence>
<reference evidence="1 2" key="1">
    <citation type="journal article" date="2014" name="Appl. Environ. Microbiol.">
        <title>Insights into the Microbial Degradation of Rubber and Gutta-Percha by Analysis of the Complete Genome of Nocardia nova SH22a.</title>
        <authorList>
            <person name="Luo Q."/>
            <person name="Hiessl S."/>
            <person name="Poehlein A."/>
            <person name="Daniel R."/>
            <person name="Steinbuchel A."/>
        </authorList>
    </citation>
    <scope>NUCLEOTIDE SEQUENCE [LARGE SCALE GENOMIC DNA]</scope>
    <source>
        <strain evidence="1">SH22a</strain>
    </source>
</reference>
<organism evidence="1 2">
    <name type="scientific">Nocardia nova SH22a</name>
    <dbReference type="NCBI Taxonomy" id="1415166"/>
    <lineage>
        <taxon>Bacteria</taxon>
        <taxon>Bacillati</taxon>
        <taxon>Actinomycetota</taxon>
        <taxon>Actinomycetes</taxon>
        <taxon>Mycobacteriales</taxon>
        <taxon>Nocardiaceae</taxon>
        <taxon>Nocardia</taxon>
    </lineage>
</organism>
<gene>
    <name evidence="1" type="ORF">NONO_c35550</name>
</gene>
<dbReference type="EMBL" id="CP006850">
    <property type="protein sequence ID" value="AHH18342.1"/>
    <property type="molecule type" value="Genomic_DNA"/>
</dbReference>
<dbReference type="HOGENOM" id="CLU_890910_0_0_11"/>
<dbReference type="KEGG" id="nno:NONO_c35550"/>
<dbReference type="Gene3D" id="1.25.40.10">
    <property type="entry name" value="Tetratricopeptide repeat domain"/>
    <property type="match status" value="1"/>
</dbReference>
<dbReference type="AlphaFoldDB" id="W5TGJ7"/>
<dbReference type="PATRIC" id="fig|1415166.3.peg.3646"/>
<dbReference type="Proteomes" id="UP000019150">
    <property type="component" value="Chromosome"/>
</dbReference>